<sequence length="87" mass="9335">MDRAPTRGMSPSNGSNTTLNTPCPSGMLPVVRVAAAETTGDPSRGPAALTLSPMLILLKRKVLRWALDCFTAGSMVSWSIFSTNWHM</sequence>
<proteinExistence type="predicted"/>
<dbReference type="EMBL" id="SRLO01000159">
    <property type="protein sequence ID" value="TNN70778.1"/>
    <property type="molecule type" value="Genomic_DNA"/>
</dbReference>
<feature type="compositionally biased region" description="Polar residues" evidence="1">
    <location>
        <begin position="9"/>
        <end position="23"/>
    </location>
</feature>
<reference evidence="2 3" key="1">
    <citation type="submission" date="2019-03" db="EMBL/GenBank/DDBJ databases">
        <title>First draft genome of Liparis tanakae, snailfish: a comprehensive survey of snailfish specific genes.</title>
        <authorList>
            <person name="Kim W."/>
            <person name="Song I."/>
            <person name="Jeong J.-H."/>
            <person name="Kim D."/>
            <person name="Kim S."/>
            <person name="Ryu S."/>
            <person name="Song J.Y."/>
            <person name="Lee S.K."/>
        </authorList>
    </citation>
    <scope>NUCLEOTIDE SEQUENCE [LARGE SCALE GENOMIC DNA]</scope>
    <source>
        <tissue evidence="2">Muscle</tissue>
    </source>
</reference>
<evidence type="ECO:0000256" key="1">
    <source>
        <dbReference type="SAM" id="MobiDB-lite"/>
    </source>
</evidence>
<name>A0A4Z2HYP3_9TELE</name>
<dbReference type="AlphaFoldDB" id="A0A4Z2HYP3"/>
<keyword evidence="3" id="KW-1185">Reference proteome</keyword>
<dbReference type="Proteomes" id="UP000314294">
    <property type="component" value="Unassembled WGS sequence"/>
</dbReference>
<comment type="caution">
    <text evidence="2">The sequence shown here is derived from an EMBL/GenBank/DDBJ whole genome shotgun (WGS) entry which is preliminary data.</text>
</comment>
<evidence type="ECO:0000313" key="3">
    <source>
        <dbReference type="Proteomes" id="UP000314294"/>
    </source>
</evidence>
<organism evidence="2 3">
    <name type="scientific">Liparis tanakae</name>
    <name type="common">Tanaka's snailfish</name>
    <dbReference type="NCBI Taxonomy" id="230148"/>
    <lineage>
        <taxon>Eukaryota</taxon>
        <taxon>Metazoa</taxon>
        <taxon>Chordata</taxon>
        <taxon>Craniata</taxon>
        <taxon>Vertebrata</taxon>
        <taxon>Euteleostomi</taxon>
        <taxon>Actinopterygii</taxon>
        <taxon>Neopterygii</taxon>
        <taxon>Teleostei</taxon>
        <taxon>Neoteleostei</taxon>
        <taxon>Acanthomorphata</taxon>
        <taxon>Eupercaria</taxon>
        <taxon>Perciformes</taxon>
        <taxon>Cottioidei</taxon>
        <taxon>Cottales</taxon>
        <taxon>Liparidae</taxon>
        <taxon>Liparis</taxon>
    </lineage>
</organism>
<accession>A0A4Z2HYP3</accession>
<gene>
    <name evidence="2" type="ORF">EYF80_019061</name>
</gene>
<protein>
    <submittedName>
        <fullName evidence="2">Uncharacterized protein</fullName>
    </submittedName>
</protein>
<feature type="region of interest" description="Disordered" evidence="1">
    <location>
        <begin position="1"/>
        <end position="24"/>
    </location>
</feature>
<evidence type="ECO:0000313" key="2">
    <source>
        <dbReference type="EMBL" id="TNN70778.1"/>
    </source>
</evidence>